<keyword evidence="3" id="KW-1185">Reference proteome</keyword>
<keyword evidence="1" id="KW-0472">Membrane</keyword>
<feature type="transmembrane region" description="Helical" evidence="1">
    <location>
        <begin position="15"/>
        <end position="38"/>
    </location>
</feature>
<feature type="transmembrane region" description="Helical" evidence="1">
    <location>
        <begin position="59"/>
        <end position="81"/>
    </location>
</feature>
<comment type="caution">
    <text evidence="2">The sequence shown here is derived from an EMBL/GenBank/DDBJ whole genome shotgun (WGS) entry which is preliminary data.</text>
</comment>
<keyword evidence="1" id="KW-0812">Transmembrane</keyword>
<feature type="transmembrane region" description="Helical" evidence="1">
    <location>
        <begin position="93"/>
        <end position="117"/>
    </location>
</feature>
<feature type="transmembrane region" description="Helical" evidence="1">
    <location>
        <begin position="129"/>
        <end position="153"/>
    </location>
</feature>
<evidence type="ECO:0000313" key="2">
    <source>
        <dbReference type="EMBL" id="KAK5986046.1"/>
    </source>
</evidence>
<reference evidence="2 3" key="1">
    <citation type="submission" date="2019-10" db="EMBL/GenBank/DDBJ databases">
        <title>Assembly and Annotation for the nematode Trichostrongylus colubriformis.</title>
        <authorList>
            <person name="Martin J."/>
        </authorList>
    </citation>
    <scope>NUCLEOTIDE SEQUENCE [LARGE SCALE GENOMIC DNA]</scope>
    <source>
        <strain evidence="2">G859</strain>
        <tissue evidence="2">Whole worm</tissue>
    </source>
</reference>
<evidence type="ECO:0000313" key="3">
    <source>
        <dbReference type="Proteomes" id="UP001331761"/>
    </source>
</evidence>
<dbReference type="Proteomes" id="UP001331761">
    <property type="component" value="Unassembled WGS sequence"/>
</dbReference>
<accession>A0AAN8FSU9</accession>
<proteinExistence type="predicted"/>
<sequence>MLQLNFGCVALHSHLIIVLLVTHLELIFFIVVGGYENFSMFSGSQSSSTTEVLSSFEGLKLSVSLGLHAVATLCVFASVLMNNVNAISAALPPAVIIVILVFTFIFNAVGTILLYIFTPPKIRSGSTAILACAVLSSLTAVFTIGIIGAFIGIPPKKDDGSPGYGGAAEPPPPPN</sequence>
<gene>
    <name evidence="2" type="ORF">GCK32_006120</name>
</gene>
<dbReference type="EMBL" id="WIXE01001054">
    <property type="protein sequence ID" value="KAK5986046.1"/>
    <property type="molecule type" value="Genomic_DNA"/>
</dbReference>
<evidence type="ECO:0000256" key="1">
    <source>
        <dbReference type="SAM" id="Phobius"/>
    </source>
</evidence>
<name>A0AAN8FSU9_TRICO</name>
<protein>
    <submittedName>
        <fullName evidence="2">Uncharacterized protein</fullName>
    </submittedName>
</protein>
<organism evidence="2 3">
    <name type="scientific">Trichostrongylus colubriformis</name>
    <name type="common">Black scour worm</name>
    <dbReference type="NCBI Taxonomy" id="6319"/>
    <lineage>
        <taxon>Eukaryota</taxon>
        <taxon>Metazoa</taxon>
        <taxon>Ecdysozoa</taxon>
        <taxon>Nematoda</taxon>
        <taxon>Chromadorea</taxon>
        <taxon>Rhabditida</taxon>
        <taxon>Rhabditina</taxon>
        <taxon>Rhabditomorpha</taxon>
        <taxon>Strongyloidea</taxon>
        <taxon>Trichostrongylidae</taxon>
        <taxon>Trichostrongylus</taxon>
    </lineage>
</organism>
<dbReference type="AlphaFoldDB" id="A0AAN8FSU9"/>
<keyword evidence="1" id="KW-1133">Transmembrane helix</keyword>